<comment type="caution">
    <text evidence="1">The sequence shown here is derived from an EMBL/GenBank/DDBJ whole genome shotgun (WGS) entry which is preliminary data.</text>
</comment>
<dbReference type="Proteomes" id="UP000031532">
    <property type="component" value="Unassembled WGS sequence"/>
</dbReference>
<dbReference type="EMBL" id="JTJC03000006">
    <property type="protein sequence ID" value="NHC37113.1"/>
    <property type="molecule type" value="Genomic_DNA"/>
</dbReference>
<evidence type="ECO:0000313" key="1">
    <source>
        <dbReference type="EMBL" id="NHC37113.1"/>
    </source>
</evidence>
<keyword evidence="2" id="KW-1185">Reference proteome</keyword>
<evidence type="ECO:0000313" key="2">
    <source>
        <dbReference type="Proteomes" id="UP000031532"/>
    </source>
</evidence>
<protein>
    <submittedName>
        <fullName evidence="1">Uncharacterized protein</fullName>
    </submittedName>
</protein>
<accession>A0A9X5E984</accession>
<gene>
    <name evidence="1" type="ORF">QH73_0021160</name>
</gene>
<dbReference type="RefSeq" id="WP_165587754.1">
    <property type="nucleotide sequence ID" value="NZ_JTJC03000006.1"/>
</dbReference>
<name>A0A9X5E984_9CYAN</name>
<sequence length="57" mass="6732">MTSEFRILNSLAPRLKFIYDRQKWRYYGSQIIHIFLLTSDLKSDNLTGDRSPIAGQR</sequence>
<reference evidence="1 2" key="1">
    <citation type="journal article" date="2015" name="Genome Announc.">
        <title>Draft Genome Sequence of the Terrestrial Cyanobacterium Scytonema millei VB511283, Isolated from Eastern India.</title>
        <authorList>
            <person name="Sen D."/>
            <person name="Chandrababunaidu M.M."/>
            <person name="Singh D."/>
            <person name="Sanghi N."/>
            <person name="Ghorai A."/>
            <person name="Mishra G.P."/>
            <person name="Madduluri M."/>
            <person name="Adhikary S.P."/>
            <person name="Tripathy S."/>
        </authorList>
    </citation>
    <scope>NUCLEOTIDE SEQUENCE [LARGE SCALE GENOMIC DNA]</scope>
    <source>
        <strain evidence="1 2">VB511283</strain>
    </source>
</reference>
<dbReference type="AlphaFoldDB" id="A0A9X5E984"/>
<proteinExistence type="predicted"/>
<organism evidence="1 2">
    <name type="scientific">Scytonema millei VB511283</name>
    <dbReference type="NCBI Taxonomy" id="1245923"/>
    <lineage>
        <taxon>Bacteria</taxon>
        <taxon>Bacillati</taxon>
        <taxon>Cyanobacteriota</taxon>
        <taxon>Cyanophyceae</taxon>
        <taxon>Nostocales</taxon>
        <taxon>Scytonemataceae</taxon>
        <taxon>Scytonema</taxon>
    </lineage>
</organism>